<evidence type="ECO:0000313" key="8">
    <source>
        <dbReference type="EMBL" id="QBH73047.1"/>
    </source>
</evidence>
<dbReference type="GO" id="GO:0000814">
    <property type="term" value="C:ESCRT II complex"/>
    <property type="evidence" value="ECO:0007669"/>
    <property type="project" value="InterPro"/>
</dbReference>
<sequence>MAAKFEWPWQYNFPPFFTVQVNLETQKQQMTAWSQLVLDYLKARKQSVLDIREAQQSPLFRNTAINRQLPLEGILLVMEDLSKTGHAEPADKSRNRWYIYWEPLDELGTAIYRWASNNGFLGTVCTFYELTEGDNTTNEIFYGLDQEVLIKALKKLELKKKAEVIMFNDNQGVKFF</sequence>
<evidence type="ECO:0000256" key="7">
    <source>
        <dbReference type="ARBA" id="ARBA00030094"/>
    </source>
</evidence>
<accession>A0A481SWY7</accession>
<dbReference type="FunFam" id="1.10.10.570:FF:000003">
    <property type="entry name" value="Vacuolar protein-sorting-associated protein 25"/>
    <property type="match status" value="1"/>
</dbReference>
<dbReference type="GO" id="GO:0005198">
    <property type="term" value="F:structural molecule activity"/>
    <property type="evidence" value="ECO:0007669"/>
    <property type="project" value="TreeGrafter"/>
</dbReference>
<dbReference type="PANTHER" id="PTHR13149">
    <property type="entry name" value="VACUOLAR PROTEIN SORTING-ASSOCIATED PROTEIN VPS25"/>
    <property type="match status" value="1"/>
</dbReference>
<dbReference type="FunFam" id="1.10.10.10:FF:000141">
    <property type="entry name" value="vacuolar protein-sorting-associated protein 25"/>
    <property type="match status" value="1"/>
</dbReference>
<comment type="similarity">
    <text evidence="2">Belongs to the VPS25 family.</text>
</comment>
<keyword evidence="6" id="KW-0653">Protein transport</keyword>
<dbReference type="EMBL" id="MH602802">
    <property type="protein sequence ID" value="QBH73047.1"/>
    <property type="molecule type" value="mRNA"/>
</dbReference>
<dbReference type="SUPFAM" id="SSF46785">
    <property type="entry name" value="Winged helix' DNA-binding domain"/>
    <property type="match status" value="2"/>
</dbReference>
<organism evidence="8">
    <name type="scientific">Liposcelis bostrychophila</name>
    <name type="common">Booklouse</name>
    <dbReference type="NCBI Taxonomy" id="185214"/>
    <lineage>
        <taxon>Eukaryota</taxon>
        <taxon>Metazoa</taxon>
        <taxon>Ecdysozoa</taxon>
        <taxon>Arthropoda</taxon>
        <taxon>Hexapoda</taxon>
        <taxon>Insecta</taxon>
        <taxon>Pterygota</taxon>
        <taxon>Neoptera</taxon>
        <taxon>Paraneoptera</taxon>
        <taxon>Psocodea</taxon>
        <taxon>Troctomorpha</taxon>
        <taxon>Liposcelidetae</taxon>
        <taxon>Liposcelididae</taxon>
        <taxon>Liposcelis</taxon>
    </lineage>
</organism>
<dbReference type="AlphaFoldDB" id="A0A481SWY7"/>
<evidence type="ECO:0000256" key="6">
    <source>
        <dbReference type="ARBA" id="ARBA00022927"/>
    </source>
</evidence>
<keyword evidence="5" id="KW-0963">Cytoplasm</keyword>
<dbReference type="InterPro" id="IPR036388">
    <property type="entry name" value="WH-like_DNA-bd_sf"/>
</dbReference>
<evidence type="ECO:0000256" key="1">
    <source>
        <dbReference type="ARBA" id="ARBA00004496"/>
    </source>
</evidence>
<dbReference type="GO" id="GO:0016236">
    <property type="term" value="P:macroautophagy"/>
    <property type="evidence" value="ECO:0007669"/>
    <property type="project" value="UniProtKB-ARBA"/>
</dbReference>
<evidence type="ECO:0000256" key="5">
    <source>
        <dbReference type="ARBA" id="ARBA00022490"/>
    </source>
</evidence>
<comment type="subcellular location">
    <subcellularLocation>
        <location evidence="1">Cytoplasm</location>
    </subcellularLocation>
</comment>
<dbReference type="GO" id="GO:0042803">
    <property type="term" value="F:protein homodimerization activity"/>
    <property type="evidence" value="ECO:0007669"/>
    <property type="project" value="TreeGrafter"/>
</dbReference>
<dbReference type="Gene3D" id="1.10.10.570">
    <property type="entry name" value="Winged helix' DNA-binding domain. Chain C. Domain 1"/>
    <property type="match status" value="1"/>
</dbReference>
<protein>
    <recommendedName>
        <fullName evidence="3">Vacuolar protein-sorting-associated protein 25</fullName>
    </recommendedName>
    <alternativeName>
        <fullName evidence="7">ESCRT-II complex subunit VPS25</fullName>
    </alternativeName>
</protein>
<dbReference type="InterPro" id="IPR008570">
    <property type="entry name" value="ESCRT-II_cplx_Vps25-sub"/>
</dbReference>
<dbReference type="PANTHER" id="PTHR13149:SF0">
    <property type="entry name" value="VACUOLAR PROTEIN-SORTING-ASSOCIATED PROTEIN 25"/>
    <property type="match status" value="1"/>
</dbReference>
<evidence type="ECO:0000256" key="3">
    <source>
        <dbReference type="ARBA" id="ARBA00017934"/>
    </source>
</evidence>
<keyword evidence="4" id="KW-0813">Transport</keyword>
<name>A0A481SWY7_LIPBO</name>
<dbReference type="Pfam" id="PF05871">
    <property type="entry name" value="ESCRT-II"/>
    <property type="match status" value="1"/>
</dbReference>
<evidence type="ECO:0000256" key="4">
    <source>
        <dbReference type="ARBA" id="ARBA00022448"/>
    </source>
</evidence>
<proteinExistence type="evidence at transcript level"/>
<reference evidence="8" key="1">
    <citation type="journal article" date="2019" name="Sci. Rep.">
        <title>No signal of deleterious mutation accumulation in conserved gene sequences of extant asexual hexapods.</title>
        <authorList>
            <person name="Brandt A."/>
            <person name="Bast J."/>
            <person name="Scheu S."/>
            <person name="Meusemann K."/>
            <person name="Donath A."/>
            <person name="Schuette K."/>
            <person name="Machida R."/>
            <person name="Kraaijeveld K."/>
        </authorList>
    </citation>
    <scope>NUCLEOTIDE SEQUENCE</scope>
    <source>
        <strain evidence="8">OG12963</strain>
    </source>
</reference>
<dbReference type="Gene3D" id="1.10.10.10">
    <property type="entry name" value="Winged helix-like DNA-binding domain superfamily/Winged helix DNA-binding domain"/>
    <property type="match status" value="1"/>
</dbReference>
<dbReference type="InterPro" id="IPR036390">
    <property type="entry name" value="WH_DNA-bd_sf"/>
</dbReference>
<dbReference type="GO" id="GO:0043328">
    <property type="term" value="P:protein transport to vacuole involved in ubiquitin-dependent protein catabolic process via the multivesicular body sorting pathway"/>
    <property type="evidence" value="ECO:0007669"/>
    <property type="project" value="TreeGrafter"/>
</dbReference>
<dbReference type="InterPro" id="IPR014041">
    <property type="entry name" value="ESCRT-II_cplx_Vps25-sub_N"/>
</dbReference>
<evidence type="ECO:0000256" key="2">
    <source>
        <dbReference type="ARBA" id="ARBA00009674"/>
    </source>
</evidence>